<dbReference type="PANTHER" id="PTHR43029">
    <property type="entry name" value="AMMONIUM TRANSPORTER MEP2"/>
    <property type="match status" value="1"/>
</dbReference>
<organism evidence="11 12">
    <name type="scientific">Prescottella agglutinans</name>
    <dbReference type="NCBI Taxonomy" id="1644129"/>
    <lineage>
        <taxon>Bacteria</taxon>
        <taxon>Bacillati</taxon>
        <taxon>Actinomycetota</taxon>
        <taxon>Actinomycetes</taxon>
        <taxon>Mycobacteriales</taxon>
        <taxon>Nocardiaceae</taxon>
        <taxon>Prescottella</taxon>
    </lineage>
</organism>
<reference evidence="11 12" key="1">
    <citation type="submission" date="2023-04" db="EMBL/GenBank/DDBJ databases">
        <title>Forest soil microbial communities from Buena Vista Peninsula, Colon Province, Panama.</title>
        <authorList>
            <person name="Bouskill N."/>
        </authorList>
    </citation>
    <scope>NUCLEOTIDE SEQUENCE [LARGE SCALE GENOMIC DNA]</scope>
    <source>
        <strain evidence="11 12">CFH S0262</strain>
    </source>
</reference>
<evidence type="ECO:0000256" key="9">
    <source>
        <dbReference type="RuleBase" id="RU362002"/>
    </source>
</evidence>
<evidence type="ECO:0000313" key="11">
    <source>
        <dbReference type="EMBL" id="MDH6282491.1"/>
    </source>
</evidence>
<keyword evidence="5 9" id="KW-1133">Transmembrane helix</keyword>
<evidence type="ECO:0000313" key="12">
    <source>
        <dbReference type="Proteomes" id="UP001160334"/>
    </source>
</evidence>
<dbReference type="PROSITE" id="PS01219">
    <property type="entry name" value="AMMONIUM_TRANSP"/>
    <property type="match status" value="1"/>
</dbReference>
<accession>A0ABT6MDV2</accession>
<feature type="domain" description="Ammonium transporter AmtB-like" evidence="10">
    <location>
        <begin position="11"/>
        <end position="406"/>
    </location>
</feature>
<keyword evidence="3 9" id="KW-0813">Transport</keyword>
<feature type="transmembrane region" description="Helical" evidence="9">
    <location>
        <begin position="229"/>
        <end position="250"/>
    </location>
</feature>
<proteinExistence type="inferred from homology"/>
<evidence type="ECO:0000256" key="3">
    <source>
        <dbReference type="ARBA" id="ARBA00022448"/>
    </source>
</evidence>
<dbReference type="InterPro" id="IPR029020">
    <property type="entry name" value="Ammonium/urea_transptr"/>
</dbReference>
<comment type="caution">
    <text evidence="11">The sequence shown here is derived from an EMBL/GenBank/DDBJ whole genome shotgun (WGS) entry which is preliminary data.</text>
</comment>
<evidence type="ECO:0000256" key="4">
    <source>
        <dbReference type="ARBA" id="ARBA00022692"/>
    </source>
</evidence>
<comment type="similarity">
    <text evidence="2 9">Belongs to the ammonia transporter channel (TC 1.A.11.2) family.</text>
</comment>
<feature type="transmembrane region" description="Helical" evidence="9">
    <location>
        <begin position="257"/>
        <end position="274"/>
    </location>
</feature>
<feature type="transmembrane region" description="Helical" evidence="9">
    <location>
        <begin position="128"/>
        <end position="149"/>
    </location>
</feature>
<evidence type="ECO:0000256" key="8">
    <source>
        <dbReference type="ARBA" id="ARBA00050025"/>
    </source>
</evidence>
<dbReference type="PANTHER" id="PTHR43029:SF10">
    <property type="entry name" value="AMMONIUM TRANSPORTER MEP2"/>
    <property type="match status" value="1"/>
</dbReference>
<dbReference type="EMBL" id="JARXVC010000010">
    <property type="protein sequence ID" value="MDH6282491.1"/>
    <property type="molecule type" value="Genomic_DNA"/>
</dbReference>
<dbReference type="SUPFAM" id="SSF111352">
    <property type="entry name" value="Ammonium transporter"/>
    <property type="match status" value="1"/>
</dbReference>
<dbReference type="NCBIfam" id="TIGR00836">
    <property type="entry name" value="amt"/>
    <property type="match status" value="1"/>
</dbReference>
<feature type="transmembrane region" description="Helical" evidence="9">
    <location>
        <begin position="161"/>
        <end position="185"/>
    </location>
</feature>
<feature type="transmembrane region" description="Helical" evidence="9">
    <location>
        <begin position="280"/>
        <end position="303"/>
    </location>
</feature>
<keyword evidence="6 9" id="KW-0472">Membrane</keyword>
<dbReference type="Pfam" id="PF00909">
    <property type="entry name" value="Ammonium_transp"/>
    <property type="match status" value="1"/>
</dbReference>
<dbReference type="InterPro" id="IPR001905">
    <property type="entry name" value="Ammonium_transpt"/>
</dbReference>
<evidence type="ECO:0000256" key="7">
    <source>
        <dbReference type="ARBA" id="ARBA00023177"/>
    </source>
</evidence>
<dbReference type="Gene3D" id="1.10.3430.10">
    <property type="entry name" value="Ammonium transporter AmtB like domains"/>
    <property type="match status" value="1"/>
</dbReference>
<evidence type="ECO:0000256" key="6">
    <source>
        <dbReference type="ARBA" id="ARBA00023136"/>
    </source>
</evidence>
<dbReference type="InterPro" id="IPR018047">
    <property type="entry name" value="Ammonium_transpt_CS"/>
</dbReference>
<keyword evidence="4 9" id="KW-0812">Transmembrane</keyword>
<feature type="transmembrane region" description="Helical" evidence="9">
    <location>
        <begin position="99"/>
        <end position="121"/>
    </location>
</feature>
<feature type="transmembrane region" description="Helical" evidence="9">
    <location>
        <begin position="40"/>
        <end position="61"/>
    </location>
</feature>
<feature type="transmembrane region" description="Helical" evidence="9">
    <location>
        <begin position="358"/>
        <end position="376"/>
    </location>
</feature>
<keyword evidence="12" id="KW-1185">Reference proteome</keyword>
<feature type="transmembrane region" description="Helical" evidence="9">
    <location>
        <begin position="12"/>
        <end position="33"/>
    </location>
</feature>
<evidence type="ECO:0000256" key="5">
    <source>
        <dbReference type="ARBA" id="ARBA00022989"/>
    </source>
</evidence>
<gene>
    <name evidence="11" type="ORF">M2280_003722</name>
</gene>
<dbReference type="Proteomes" id="UP001160334">
    <property type="component" value="Unassembled WGS sequence"/>
</dbReference>
<evidence type="ECO:0000256" key="2">
    <source>
        <dbReference type="ARBA" id="ARBA00005887"/>
    </source>
</evidence>
<dbReference type="InterPro" id="IPR024041">
    <property type="entry name" value="NH4_transpt_AmtB-like_dom"/>
</dbReference>
<feature type="transmembrane region" description="Helical" evidence="9">
    <location>
        <begin position="315"/>
        <end position="338"/>
    </location>
</feature>
<keyword evidence="7 9" id="KW-0924">Ammonia transport</keyword>
<protein>
    <recommendedName>
        <fullName evidence="8 9">Ammonium transporter</fullName>
    </recommendedName>
</protein>
<sequence>MLETIDPATTAWLLISTALVLLMTPGLALFYGGMVRSKGVLNMIMMSFISIALVTVVWLFVGYSLAFGDDVGGGLIGGLEHFGMAGITPDTARGGVPEYLFATFQLTFAILTAALISGAIADRAKFSSWMVFVPVWALLVYVPVAHWVWGPDGWIAKLGALDFAGGLVVEIVSGASALALALVLGPRIGFRNEPMRPHNLPMVLLGVGLLWFGWFGFNAGSAMAADGRAAAVFLNTLVAGCTGLLGWLFVEQKRDGHPTTFGAASGVVAGLVAITPSCGWVSMVGAAVVGVVAGAVCSFAVGWKFRFGYDDSLDVVGVHLVGGIVGTLLIGLLATQVMTGGVEGLLYGGGLVQLGKQALAVAVVGLYAFGVTYGLGKLIDRWIGFRVTAEQETSGIDLALHAESAYEHAVLAHGAQPGLFSREHERPRPRPEPEADEA</sequence>
<evidence type="ECO:0000256" key="1">
    <source>
        <dbReference type="ARBA" id="ARBA00004141"/>
    </source>
</evidence>
<feature type="transmembrane region" description="Helical" evidence="9">
    <location>
        <begin position="197"/>
        <end position="217"/>
    </location>
</feature>
<name>A0ABT6MDV2_9NOCA</name>
<comment type="subcellular location">
    <subcellularLocation>
        <location evidence="9">Cell membrane</location>
        <topology evidence="9">Multi-pass membrane protein</topology>
    </subcellularLocation>
    <subcellularLocation>
        <location evidence="1">Membrane</location>
        <topology evidence="1">Multi-pass membrane protein</topology>
    </subcellularLocation>
</comment>
<evidence type="ECO:0000259" key="10">
    <source>
        <dbReference type="Pfam" id="PF00909"/>
    </source>
</evidence>
<dbReference type="RefSeq" id="WP_280761792.1">
    <property type="nucleotide sequence ID" value="NZ_JARXVC010000010.1"/>
</dbReference>